<comment type="caution">
    <text evidence="1">The sequence shown here is derived from an EMBL/GenBank/DDBJ whole genome shotgun (WGS) entry which is preliminary data.</text>
</comment>
<name>A0A830H7W5_9CHLO</name>
<dbReference type="SUPFAM" id="SSF53335">
    <property type="entry name" value="S-adenosyl-L-methionine-dependent methyltransferases"/>
    <property type="match status" value="1"/>
</dbReference>
<dbReference type="AlphaFoldDB" id="A0A830H7W5"/>
<dbReference type="Pfam" id="PF06325">
    <property type="entry name" value="PrmA"/>
    <property type="match status" value="1"/>
</dbReference>
<organism evidence="1 2">
    <name type="scientific">Pycnococcus provasolii</name>
    <dbReference type="NCBI Taxonomy" id="41880"/>
    <lineage>
        <taxon>Eukaryota</taxon>
        <taxon>Viridiplantae</taxon>
        <taxon>Chlorophyta</taxon>
        <taxon>Pseudoscourfieldiophyceae</taxon>
        <taxon>Pseudoscourfieldiales</taxon>
        <taxon>Pycnococcaceae</taxon>
        <taxon>Pycnococcus</taxon>
    </lineage>
</organism>
<evidence type="ECO:0000313" key="2">
    <source>
        <dbReference type="Proteomes" id="UP000660262"/>
    </source>
</evidence>
<keyword evidence="2" id="KW-1185">Reference proteome</keyword>
<protein>
    <recommendedName>
        <fullName evidence="3">Methyltransferase small domain-containing protein</fullName>
    </recommendedName>
</protein>
<accession>A0A830H7W5</accession>
<dbReference type="OrthoDB" id="7848332at2759"/>
<reference evidence="1" key="1">
    <citation type="submission" date="2020-10" db="EMBL/GenBank/DDBJ databases">
        <title>Unveiling of a novel bifunctional photoreceptor, Dualchrome1, isolated from a cosmopolitan green alga.</title>
        <authorList>
            <person name="Suzuki S."/>
            <person name="Kawachi M."/>
        </authorList>
    </citation>
    <scope>NUCLEOTIDE SEQUENCE</scope>
    <source>
        <strain evidence="1">NIES 2893</strain>
    </source>
</reference>
<dbReference type="PANTHER" id="PTHR23290:SF0">
    <property type="entry name" value="RRNA N6-ADENOSINE-METHYLTRANSFERASE METTL5"/>
    <property type="match status" value="1"/>
</dbReference>
<dbReference type="GO" id="GO:0008988">
    <property type="term" value="F:rRNA (adenine-N6-)-methyltransferase activity"/>
    <property type="evidence" value="ECO:0007669"/>
    <property type="project" value="TreeGrafter"/>
</dbReference>
<dbReference type="InterPro" id="IPR051720">
    <property type="entry name" value="rRNA_MeTrfase/Polyamine_Synth"/>
</dbReference>
<dbReference type="EMBL" id="BNJQ01000004">
    <property type="protein sequence ID" value="GHP03154.1"/>
    <property type="molecule type" value="Genomic_DNA"/>
</dbReference>
<dbReference type="Gene3D" id="3.40.50.150">
    <property type="entry name" value="Vaccinia Virus protein VP39"/>
    <property type="match status" value="1"/>
</dbReference>
<sequence>MKVKHLEAMLSDVAPFAKPKVMLEQYPTSAHIASHILFTAQEQFQDIANRTVVDLGTGTGMLAIGASLMGAAHVVGVDIDDDALAIAAENVEENFEDVRPDGPLDLLRCDVRDVSRLRLHADTVLMNPPFGTKRAGADMEFVRSALLGISFPPRGGAVYSLHKTSTRKHVGEVAQRDLGALRADVVAELRYDLPKTYRFHKKESVDVSVDVWRFVVKGGARDDEDATESAGT</sequence>
<dbReference type="InterPro" id="IPR029063">
    <property type="entry name" value="SAM-dependent_MTases_sf"/>
</dbReference>
<gene>
    <name evidence="1" type="ORF">PPROV_000190900</name>
</gene>
<evidence type="ECO:0000313" key="1">
    <source>
        <dbReference type="EMBL" id="GHP03154.1"/>
    </source>
</evidence>
<dbReference type="Proteomes" id="UP000660262">
    <property type="component" value="Unassembled WGS sequence"/>
</dbReference>
<dbReference type="CDD" id="cd02440">
    <property type="entry name" value="AdoMet_MTases"/>
    <property type="match status" value="1"/>
</dbReference>
<proteinExistence type="predicted"/>
<evidence type="ECO:0008006" key="3">
    <source>
        <dbReference type="Google" id="ProtNLM"/>
    </source>
</evidence>
<dbReference type="PANTHER" id="PTHR23290">
    <property type="entry name" value="RRNA N6-ADENOSINE-METHYLTRANSFERASE METTL5"/>
    <property type="match status" value="1"/>
</dbReference>